<comment type="catalytic activity">
    <reaction evidence="11">
        <text>dibenzothiophene + FMNH2 + O2 = dibenzothiophene 5-oxide + FMN + H2O + H(+)</text>
        <dbReference type="Rhea" id="RHEA:49076"/>
        <dbReference type="ChEBI" id="CHEBI:15377"/>
        <dbReference type="ChEBI" id="CHEBI:15378"/>
        <dbReference type="ChEBI" id="CHEBI:15379"/>
        <dbReference type="ChEBI" id="CHEBI:23681"/>
        <dbReference type="ChEBI" id="CHEBI:23683"/>
        <dbReference type="ChEBI" id="CHEBI:57618"/>
        <dbReference type="ChEBI" id="CHEBI:58210"/>
    </reaction>
</comment>
<dbReference type="InterPro" id="IPR046373">
    <property type="entry name" value="Acyl-CoA_Oxase/DH_mid-dom_sf"/>
</dbReference>
<dbReference type="InterPro" id="IPR037069">
    <property type="entry name" value="AcylCoA_DH/ox_N_sf"/>
</dbReference>
<evidence type="ECO:0000256" key="5">
    <source>
        <dbReference type="ARBA" id="ARBA00023002"/>
    </source>
</evidence>
<feature type="domain" description="Acyl-CoA dehydrogenase/oxidase N-terminal" evidence="15">
    <location>
        <begin position="18"/>
        <end position="105"/>
    </location>
</feature>
<evidence type="ECO:0000259" key="14">
    <source>
        <dbReference type="Pfam" id="PF02770"/>
    </source>
</evidence>
<proteinExistence type="inferred from homology"/>
<dbReference type="InterPro" id="IPR009100">
    <property type="entry name" value="AcylCoA_DH/oxidase_NM_dom_sf"/>
</dbReference>
<dbReference type="InterPro" id="IPR006091">
    <property type="entry name" value="Acyl-CoA_Oxase/DH_mid-dom"/>
</dbReference>
<comment type="caution">
    <text evidence="17">The sequence shown here is derived from an EMBL/GenBank/DDBJ whole genome shotgun (WGS) entry which is preliminary data.</text>
</comment>
<keyword evidence="18" id="KW-1185">Reference proteome</keyword>
<keyword evidence="2" id="KW-0285">Flavoprotein</keyword>
<dbReference type="PANTHER" id="PTHR43884">
    <property type="entry name" value="ACYL-COA DEHYDROGENASE"/>
    <property type="match status" value="1"/>
</dbReference>
<evidence type="ECO:0000259" key="16">
    <source>
        <dbReference type="Pfam" id="PF08028"/>
    </source>
</evidence>
<dbReference type="EC" id="1.14.14.21" evidence="9"/>
<feature type="domain" description="Acyl-CoA oxidase/dehydrogenase middle" evidence="14">
    <location>
        <begin position="142"/>
        <end position="214"/>
    </location>
</feature>
<evidence type="ECO:0000256" key="9">
    <source>
        <dbReference type="ARBA" id="ARBA00034328"/>
    </source>
</evidence>
<gene>
    <name evidence="17" type="ORF">H6G97_33935</name>
</gene>
<feature type="domain" description="Acyl-CoA dehydrogenase C-terminal" evidence="16">
    <location>
        <begin position="247"/>
        <end position="379"/>
    </location>
</feature>
<dbReference type="InterPro" id="IPR013786">
    <property type="entry name" value="AcylCoA_DH/ox_N"/>
</dbReference>
<evidence type="ECO:0000256" key="2">
    <source>
        <dbReference type="ARBA" id="ARBA00022630"/>
    </source>
</evidence>
<dbReference type="Gene3D" id="1.10.540.10">
    <property type="entry name" value="Acyl-CoA dehydrogenase/oxidase, N-terminal domain"/>
    <property type="match status" value="1"/>
</dbReference>
<keyword evidence="3" id="KW-0288">FMN</keyword>
<dbReference type="Proteomes" id="UP000623440">
    <property type="component" value="Unassembled WGS sequence"/>
</dbReference>
<comment type="catalytic activity">
    <reaction evidence="13">
        <text>dibenzothiophene + 2 FMNH2 + 2 O2 = dibenzothiophene 5,5-dioxide + 2 FMN + 2 H2O + 2 H(+)</text>
        <dbReference type="Rhea" id="RHEA:49072"/>
        <dbReference type="ChEBI" id="CHEBI:15377"/>
        <dbReference type="ChEBI" id="CHEBI:15378"/>
        <dbReference type="ChEBI" id="CHEBI:15379"/>
        <dbReference type="ChEBI" id="CHEBI:23681"/>
        <dbReference type="ChEBI" id="CHEBI:57618"/>
        <dbReference type="ChEBI" id="CHEBI:58210"/>
        <dbReference type="ChEBI" id="CHEBI:90356"/>
        <dbReference type="EC" id="1.14.14.21"/>
    </reaction>
</comment>
<dbReference type="SUPFAM" id="SSF47203">
    <property type="entry name" value="Acyl-CoA dehydrogenase C-terminal domain-like"/>
    <property type="match status" value="1"/>
</dbReference>
<dbReference type="Gene3D" id="1.20.140.10">
    <property type="entry name" value="Butyryl-CoA Dehydrogenase, subunit A, domain 3"/>
    <property type="match status" value="1"/>
</dbReference>
<comment type="pathway">
    <text evidence="7">Sulfur metabolism; dibenzothiophene degradation.</text>
</comment>
<dbReference type="Pfam" id="PF08028">
    <property type="entry name" value="Acyl-CoA_dh_2"/>
    <property type="match status" value="1"/>
</dbReference>
<evidence type="ECO:0000256" key="6">
    <source>
        <dbReference type="ARBA" id="ARBA00023033"/>
    </source>
</evidence>
<keyword evidence="5" id="KW-0560">Oxidoreductase</keyword>
<evidence type="ECO:0000256" key="7">
    <source>
        <dbReference type="ARBA" id="ARBA00034307"/>
    </source>
</evidence>
<evidence type="ECO:0000259" key="15">
    <source>
        <dbReference type="Pfam" id="PF02771"/>
    </source>
</evidence>
<dbReference type="SUPFAM" id="SSF56645">
    <property type="entry name" value="Acyl-CoA dehydrogenase NM domain-like"/>
    <property type="match status" value="1"/>
</dbReference>
<dbReference type="PIRSF" id="PIRSF016578">
    <property type="entry name" value="HsaA"/>
    <property type="match status" value="1"/>
</dbReference>
<keyword evidence="6" id="KW-0503">Monooxygenase</keyword>
<dbReference type="Pfam" id="PF02770">
    <property type="entry name" value="Acyl-CoA_dh_M"/>
    <property type="match status" value="1"/>
</dbReference>
<dbReference type="InterPro" id="IPR036250">
    <property type="entry name" value="AcylCo_DH-like_C"/>
</dbReference>
<evidence type="ECO:0000313" key="17">
    <source>
        <dbReference type="EMBL" id="MBD2534255.1"/>
    </source>
</evidence>
<evidence type="ECO:0000256" key="1">
    <source>
        <dbReference type="ARBA" id="ARBA00004496"/>
    </source>
</evidence>
<evidence type="ECO:0000256" key="12">
    <source>
        <dbReference type="ARBA" id="ARBA00048445"/>
    </source>
</evidence>
<reference evidence="17 18" key="1">
    <citation type="journal article" date="2020" name="ISME J.">
        <title>Comparative genomics reveals insights into cyanobacterial evolution and habitat adaptation.</title>
        <authorList>
            <person name="Chen M.Y."/>
            <person name="Teng W.K."/>
            <person name="Zhao L."/>
            <person name="Hu C.X."/>
            <person name="Zhou Y.K."/>
            <person name="Han B.P."/>
            <person name="Song L.R."/>
            <person name="Shu W.S."/>
        </authorList>
    </citation>
    <scope>NUCLEOTIDE SEQUENCE [LARGE SCALE GENOMIC DNA]</scope>
    <source>
        <strain evidence="17 18">FACHB-838</strain>
    </source>
</reference>
<evidence type="ECO:0000256" key="3">
    <source>
        <dbReference type="ARBA" id="ARBA00022643"/>
    </source>
</evidence>
<accession>A0ABR8E132</accession>
<evidence type="ECO:0000256" key="4">
    <source>
        <dbReference type="ARBA" id="ARBA00022741"/>
    </source>
</evidence>
<dbReference type="Gene3D" id="2.40.110.10">
    <property type="entry name" value="Butyryl-CoA Dehydrogenase, subunit A, domain 2"/>
    <property type="match status" value="1"/>
</dbReference>
<sequence>MQLLETTKPLNFLAVGHQLAEEFAKTAAERDQLRCAEGDRNGDSRPIHEIEQLRQSGLLNLVIPTNYGGLGETSWVKIFELIREFAKADGSIGQLFGNHTTIVSSLSISNPTQVEQLYLDTVQHNWFWANAANALDPRLVATPTKHGWQFDGIKRFATGASLSNRMIVSALSADSRQLVIAAIPSDRPGIHFNKDWDNMGQRQTDSGSVTFEQVLVTPDEILTFIYPSDSPIATLLNVSKQLNQVNIYLGIIQGAFATAREYTTTRTRPWITSGVEQAIQDPYILHHYGEFWMDLEAATLLTDRAAQVLQAAIEKGINLTDQQRGEAAIAVYTAKAFVTKIGLAITTQMFDVMGASATAQSYGFDRYWRNLRTATLHDPVDYKIREVGNWALTGTMPTITPYS</sequence>
<evidence type="ECO:0000256" key="11">
    <source>
        <dbReference type="ARBA" id="ARBA00047859"/>
    </source>
</evidence>
<evidence type="ECO:0000256" key="8">
    <source>
        <dbReference type="ARBA" id="ARBA00034317"/>
    </source>
</evidence>
<evidence type="ECO:0000313" key="18">
    <source>
        <dbReference type="Proteomes" id="UP000623440"/>
    </source>
</evidence>
<evidence type="ECO:0000256" key="10">
    <source>
        <dbReference type="ARBA" id="ARBA00034345"/>
    </source>
</evidence>
<dbReference type="EMBL" id="JACJSI010000146">
    <property type="protein sequence ID" value="MBD2534255.1"/>
    <property type="molecule type" value="Genomic_DNA"/>
</dbReference>
<organism evidence="17 18">
    <name type="scientific">Nostoc flagelliforme FACHB-838</name>
    <dbReference type="NCBI Taxonomy" id="2692904"/>
    <lineage>
        <taxon>Bacteria</taxon>
        <taxon>Bacillati</taxon>
        <taxon>Cyanobacteriota</taxon>
        <taxon>Cyanophyceae</taxon>
        <taxon>Nostocales</taxon>
        <taxon>Nostocaceae</taxon>
        <taxon>Nostoc</taxon>
    </lineage>
</organism>
<comment type="subcellular location">
    <subcellularLocation>
        <location evidence="1">Cytoplasm</location>
    </subcellularLocation>
</comment>
<evidence type="ECO:0000256" key="13">
    <source>
        <dbReference type="ARBA" id="ARBA00049456"/>
    </source>
</evidence>
<name>A0ABR8E132_9NOSO</name>
<dbReference type="InterPro" id="IPR013107">
    <property type="entry name" value="Acyl-CoA_DH_C"/>
</dbReference>
<dbReference type="PANTHER" id="PTHR43884:SF12">
    <property type="entry name" value="ISOVALERYL-COA DEHYDROGENASE, MITOCHONDRIAL-RELATED"/>
    <property type="match status" value="1"/>
</dbReference>
<keyword evidence="4" id="KW-0547">Nucleotide-binding</keyword>
<comment type="similarity">
    <text evidence="8">Belongs to the DszC flavin monooxygenase family.</text>
</comment>
<comment type="catalytic activity">
    <reaction evidence="12">
        <text>dibenzothiophene 5-oxide + FMNH2 + O2 = dibenzothiophene 5,5-dioxide + FMN + H2O + H(+)</text>
        <dbReference type="Rhea" id="RHEA:49080"/>
        <dbReference type="ChEBI" id="CHEBI:15377"/>
        <dbReference type="ChEBI" id="CHEBI:15378"/>
        <dbReference type="ChEBI" id="CHEBI:15379"/>
        <dbReference type="ChEBI" id="CHEBI:23683"/>
        <dbReference type="ChEBI" id="CHEBI:57618"/>
        <dbReference type="ChEBI" id="CHEBI:58210"/>
        <dbReference type="ChEBI" id="CHEBI:90356"/>
    </reaction>
</comment>
<dbReference type="Pfam" id="PF02771">
    <property type="entry name" value="Acyl-CoA_dh_N"/>
    <property type="match status" value="1"/>
</dbReference>
<protein>
    <recommendedName>
        <fullName evidence="10">Dibenzothiophene monooxygenase</fullName>
        <ecNumber evidence="9">1.14.14.21</ecNumber>
    </recommendedName>
</protein>